<accession>A0A5K3FA10</accession>
<organism evidence="1">
    <name type="scientific">Mesocestoides corti</name>
    <name type="common">Flatworm</name>
    <dbReference type="NCBI Taxonomy" id="53468"/>
    <lineage>
        <taxon>Eukaryota</taxon>
        <taxon>Metazoa</taxon>
        <taxon>Spiralia</taxon>
        <taxon>Lophotrochozoa</taxon>
        <taxon>Platyhelminthes</taxon>
        <taxon>Cestoda</taxon>
        <taxon>Eucestoda</taxon>
        <taxon>Cyclophyllidea</taxon>
        <taxon>Mesocestoididae</taxon>
        <taxon>Mesocestoides</taxon>
    </lineage>
</organism>
<sequence>MKLAISRLSAGVFSVISKKLLSKRRPLNESSKCFEPNSIVAFVAPEWAPLASPVLRPALVVKVPLKTPSPLPTLTPLTLVTVPPTLTTPATRIPLIPLE</sequence>
<dbReference type="WBParaSite" id="MCU_006664-RA">
    <property type="protein sequence ID" value="MCU_006664-RA"/>
    <property type="gene ID" value="MCU_006664"/>
</dbReference>
<name>A0A5K3FA10_MESCO</name>
<dbReference type="AlphaFoldDB" id="A0A5K3FA10"/>
<protein>
    <submittedName>
        <fullName evidence="1">Uncharacterized protein</fullName>
    </submittedName>
</protein>
<evidence type="ECO:0000313" key="1">
    <source>
        <dbReference type="WBParaSite" id="MCU_006664-RA"/>
    </source>
</evidence>
<proteinExistence type="predicted"/>
<reference evidence="1" key="1">
    <citation type="submission" date="2019-11" db="UniProtKB">
        <authorList>
            <consortium name="WormBaseParasite"/>
        </authorList>
    </citation>
    <scope>IDENTIFICATION</scope>
</reference>